<dbReference type="Proteomes" id="UP001163046">
    <property type="component" value="Unassembled WGS sequence"/>
</dbReference>
<organism evidence="1 2">
    <name type="scientific">Desmophyllum pertusum</name>
    <dbReference type="NCBI Taxonomy" id="174260"/>
    <lineage>
        <taxon>Eukaryota</taxon>
        <taxon>Metazoa</taxon>
        <taxon>Cnidaria</taxon>
        <taxon>Anthozoa</taxon>
        <taxon>Hexacorallia</taxon>
        <taxon>Scleractinia</taxon>
        <taxon>Caryophylliina</taxon>
        <taxon>Caryophylliidae</taxon>
        <taxon>Desmophyllum</taxon>
    </lineage>
</organism>
<dbReference type="PANTHER" id="PTHR14030">
    <property type="entry name" value="MITOTIC CHECKPOINT SERINE/THREONINE-PROTEIN KINASE BUB1"/>
    <property type="match status" value="1"/>
</dbReference>
<evidence type="ECO:0000313" key="2">
    <source>
        <dbReference type="Proteomes" id="UP001163046"/>
    </source>
</evidence>
<dbReference type="GO" id="GO:0032991">
    <property type="term" value="C:protein-containing complex"/>
    <property type="evidence" value="ECO:0007669"/>
    <property type="project" value="UniProtKB-ARBA"/>
</dbReference>
<dbReference type="PANTHER" id="PTHR14030:SF4">
    <property type="entry name" value="BUB1 KINASE, ISOFORM A-RELATED"/>
    <property type="match status" value="1"/>
</dbReference>
<keyword evidence="2" id="KW-1185">Reference proteome</keyword>
<accession>A0A9W9YJ81</accession>
<name>A0A9W9YJ81_9CNID</name>
<dbReference type="GO" id="GO:0005634">
    <property type="term" value="C:nucleus"/>
    <property type="evidence" value="ECO:0007669"/>
    <property type="project" value="TreeGrafter"/>
</dbReference>
<dbReference type="Gene3D" id="1.10.510.10">
    <property type="entry name" value="Transferase(Phosphotransferase) domain 1"/>
    <property type="match status" value="1"/>
</dbReference>
<dbReference type="EMBL" id="MU827343">
    <property type="protein sequence ID" value="KAJ7352958.1"/>
    <property type="molecule type" value="Genomic_DNA"/>
</dbReference>
<evidence type="ECO:0000313" key="1">
    <source>
        <dbReference type="EMBL" id="KAJ7352958.1"/>
    </source>
</evidence>
<protein>
    <submittedName>
        <fullName evidence="1">Uncharacterized protein</fullName>
    </submittedName>
</protein>
<dbReference type="OrthoDB" id="248495at2759"/>
<dbReference type="GO" id="GO:0051754">
    <property type="term" value="P:meiotic sister chromatid cohesion, centromeric"/>
    <property type="evidence" value="ECO:0007669"/>
    <property type="project" value="TreeGrafter"/>
</dbReference>
<dbReference type="GO" id="GO:0007094">
    <property type="term" value="P:mitotic spindle assembly checkpoint signaling"/>
    <property type="evidence" value="ECO:0007669"/>
    <property type="project" value="InterPro"/>
</dbReference>
<sequence>MKERKPWTTQIDTYGLLGTIHCLLFLDYMKVYKDERGRWKITKSFRRHWDHIWERLFDSLLNTPSCTEQPSLGNFRVEFESLYLADEEQYSIQRQRHEVLMF</sequence>
<dbReference type="GO" id="GO:0004672">
    <property type="term" value="F:protein kinase activity"/>
    <property type="evidence" value="ECO:0007669"/>
    <property type="project" value="TreeGrafter"/>
</dbReference>
<dbReference type="InterPro" id="IPR015661">
    <property type="entry name" value="Bub1/Mad3"/>
</dbReference>
<comment type="caution">
    <text evidence="1">The sequence shown here is derived from an EMBL/GenBank/DDBJ whole genome shotgun (WGS) entry which is preliminary data.</text>
</comment>
<gene>
    <name evidence="1" type="ORF">OS493_032897</name>
</gene>
<reference evidence="1" key="1">
    <citation type="submission" date="2023-01" db="EMBL/GenBank/DDBJ databases">
        <title>Genome assembly of the deep-sea coral Lophelia pertusa.</title>
        <authorList>
            <person name="Herrera S."/>
            <person name="Cordes E."/>
        </authorList>
    </citation>
    <scope>NUCLEOTIDE SEQUENCE</scope>
    <source>
        <strain evidence="1">USNM1676648</strain>
        <tissue evidence="1">Polyp</tissue>
    </source>
</reference>
<dbReference type="AlphaFoldDB" id="A0A9W9YJ81"/>
<proteinExistence type="predicted"/>